<dbReference type="SUPFAM" id="SSF159888">
    <property type="entry name" value="YdhG-like"/>
    <property type="match status" value="1"/>
</dbReference>
<evidence type="ECO:0000313" key="2">
    <source>
        <dbReference type="Proteomes" id="UP000297762"/>
    </source>
</evidence>
<organism evidence="1 2">
    <name type="scientific">Leptospira sarikeiensis</name>
    <dbReference type="NCBI Taxonomy" id="2484943"/>
    <lineage>
        <taxon>Bacteria</taxon>
        <taxon>Pseudomonadati</taxon>
        <taxon>Spirochaetota</taxon>
        <taxon>Spirochaetia</taxon>
        <taxon>Leptospirales</taxon>
        <taxon>Leptospiraceae</taxon>
        <taxon>Leptospira</taxon>
    </lineage>
</organism>
<accession>A0A4R9K4C9</accession>
<proteinExistence type="predicted"/>
<dbReference type="RefSeq" id="WP_135650305.1">
    <property type="nucleotide sequence ID" value="NZ_RQGF01000028.1"/>
</dbReference>
<dbReference type="OrthoDB" id="9811812at2"/>
<dbReference type="EMBL" id="RQGF01000028">
    <property type="protein sequence ID" value="TGL60966.1"/>
    <property type="molecule type" value="Genomic_DNA"/>
</dbReference>
<dbReference type="Proteomes" id="UP000297762">
    <property type="component" value="Unassembled WGS sequence"/>
</dbReference>
<sequence>MVSKKSQKDRNEQEIISDILRPHSKKILEIVKSLRTKILNMFPDFEERGYPVWKAIGFRDKNLGYLCGIFPFEDKVRLVFEWGILLKDHNGILLGETKQIRYMDFISAGEIDFVSIGNFIDQSLDLPKSKKDKELLIEALHLSQKPVSKKRKS</sequence>
<comment type="caution">
    <text evidence="1">The sequence shown here is derived from an EMBL/GenBank/DDBJ whole genome shotgun (WGS) entry which is preliminary data.</text>
</comment>
<name>A0A4R9K4C9_9LEPT</name>
<gene>
    <name evidence="1" type="ORF">EHQ64_14295</name>
</gene>
<protein>
    <submittedName>
        <fullName evidence="1">DUF1801 domain-containing protein</fullName>
    </submittedName>
</protein>
<keyword evidence="2" id="KW-1185">Reference proteome</keyword>
<evidence type="ECO:0000313" key="1">
    <source>
        <dbReference type="EMBL" id="TGL60966.1"/>
    </source>
</evidence>
<reference evidence="1" key="1">
    <citation type="journal article" date="2019" name="PLoS Negl. Trop. Dis.">
        <title>Revisiting the worldwide diversity of Leptospira species in the environment.</title>
        <authorList>
            <person name="Vincent A.T."/>
            <person name="Schiettekatte O."/>
            <person name="Bourhy P."/>
            <person name="Veyrier F.J."/>
            <person name="Picardeau M."/>
        </authorList>
    </citation>
    <scope>NUCLEOTIDE SEQUENCE [LARGE SCALE GENOMIC DNA]</scope>
    <source>
        <strain evidence="1">201702455</strain>
    </source>
</reference>
<dbReference type="AlphaFoldDB" id="A0A4R9K4C9"/>